<keyword evidence="1" id="KW-0812">Transmembrane</keyword>
<keyword evidence="1" id="KW-0472">Membrane</keyword>
<proteinExistence type="predicted"/>
<organism evidence="2">
    <name type="scientific">Lepeophtheirus salmonis</name>
    <name type="common">Salmon louse</name>
    <name type="synonym">Caligus salmonis</name>
    <dbReference type="NCBI Taxonomy" id="72036"/>
    <lineage>
        <taxon>Eukaryota</taxon>
        <taxon>Metazoa</taxon>
        <taxon>Ecdysozoa</taxon>
        <taxon>Arthropoda</taxon>
        <taxon>Crustacea</taxon>
        <taxon>Multicrustacea</taxon>
        <taxon>Hexanauplia</taxon>
        <taxon>Copepoda</taxon>
        <taxon>Siphonostomatoida</taxon>
        <taxon>Caligidae</taxon>
        <taxon>Lepeophtheirus</taxon>
    </lineage>
</organism>
<evidence type="ECO:0000256" key="1">
    <source>
        <dbReference type="SAM" id="Phobius"/>
    </source>
</evidence>
<keyword evidence="1" id="KW-1133">Transmembrane helix</keyword>
<accession>A0A0K2T098</accession>
<dbReference type="EMBL" id="HACA01002088">
    <property type="protein sequence ID" value="CDW19449.1"/>
    <property type="molecule type" value="Transcribed_RNA"/>
</dbReference>
<evidence type="ECO:0000313" key="2">
    <source>
        <dbReference type="EMBL" id="CDW19449.1"/>
    </source>
</evidence>
<reference evidence="2" key="1">
    <citation type="submission" date="2014-05" db="EMBL/GenBank/DDBJ databases">
        <authorList>
            <person name="Chronopoulou M."/>
        </authorList>
    </citation>
    <scope>NUCLEOTIDE SEQUENCE</scope>
    <source>
        <tissue evidence="2">Whole organism</tissue>
    </source>
</reference>
<name>A0A0K2T098_LEPSM</name>
<sequence>MVFLATNEISLSMTPPKSFFLSHSFQTLLLFFSHDSKTFLNATFIGQLFLSFPLLLIPSLTRHKPHINIFYES</sequence>
<dbReference type="AlphaFoldDB" id="A0A0K2T098"/>
<feature type="transmembrane region" description="Helical" evidence="1">
    <location>
        <begin position="38"/>
        <end position="57"/>
    </location>
</feature>
<protein>
    <submittedName>
        <fullName evidence="2">Uncharacterized protein</fullName>
    </submittedName>
</protein>